<feature type="non-terminal residue" evidence="1">
    <location>
        <position position="138"/>
    </location>
</feature>
<dbReference type="EMBL" id="UINC01198572">
    <property type="protein sequence ID" value="SVE16587.1"/>
    <property type="molecule type" value="Genomic_DNA"/>
</dbReference>
<dbReference type="AlphaFoldDB" id="A0A383B8Y2"/>
<name>A0A383B8Y2_9ZZZZ</name>
<sequence length="138" mass="15670">VQKVFRKTGRSVPVFVDKHLADNWADARWLHDKAAELKVPLMAGSSLPVLWRYPPMDVQRGAKLIEIVAVSYHTLDAYGYHALEMVQCLVERRAGGETGVKQVRTLTGEAVWKAMEKNLFDRTLLEDALKRLKRSPIT</sequence>
<protein>
    <submittedName>
        <fullName evidence="1">Uncharacterized protein</fullName>
    </submittedName>
</protein>
<evidence type="ECO:0000313" key="1">
    <source>
        <dbReference type="EMBL" id="SVE16587.1"/>
    </source>
</evidence>
<accession>A0A383B8Y2</accession>
<organism evidence="1">
    <name type="scientific">marine metagenome</name>
    <dbReference type="NCBI Taxonomy" id="408172"/>
    <lineage>
        <taxon>unclassified sequences</taxon>
        <taxon>metagenomes</taxon>
        <taxon>ecological metagenomes</taxon>
    </lineage>
</organism>
<feature type="non-terminal residue" evidence="1">
    <location>
        <position position="1"/>
    </location>
</feature>
<gene>
    <name evidence="1" type="ORF">METZ01_LOCUS469441</name>
</gene>
<proteinExistence type="predicted"/>
<reference evidence="1" key="1">
    <citation type="submission" date="2018-05" db="EMBL/GenBank/DDBJ databases">
        <authorList>
            <person name="Lanie J.A."/>
            <person name="Ng W.-L."/>
            <person name="Kazmierczak K.M."/>
            <person name="Andrzejewski T.M."/>
            <person name="Davidsen T.M."/>
            <person name="Wayne K.J."/>
            <person name="Tettelin H."/>
            <person name="Glass J.I."/>
            <person name="Rusch D."/>
            <person name="Podicherti R."/>
            <person name="Tsui H.-C.T."/>
            <person name="Winkler M.E."/>
        </authorList>
    </citation>
    <scope>NUCLEOTIDE SEQUENCE</scope>
</reference>